<reference evidence="2" key="1">
    <citation type="submission" date="2016-10" db="EMBL/GenBank/DDBJ databases">
        <authorList>
            <person name="Varghese N."/>
            <person name="Submissions S."/>
        </authorList>
    </citation>
    <scope>NUCLEOTIDE SEQUENCE [LARGE SCALE GENOMIC DNA]</scope>
    <source>
        <strain evidence="2">SUR2</strain>
    </source>
</reference>
<dbReference type="AlphaFoldDB" id="A0A1K2IPX6"/>
<dbReference type="OrthoDB" id="1258081at2"/>
<gene>
    <name evidence="1" type="ORF">SAMN05216324_10748</name>
</gene>
<dbReference type="RefSeq" id="WP_072409858.1">
    <property type="nucleotide sequence ID" value="NZ_FPKW01000007.1"/>
</dbReference>
<keyword evidence="2" id="KW-1185">Reference proteome</keyword>
<organism evidence="1 2">
    <name type="scientific">Chryseobacterium limigenitum</name>
    <dbReference type="NCBI Taxonomy" id="1612149"/>
    <lineage>
        <taxon>Bacteria</taxon>
        <taxon>Pseudomonadati</taxon>
        <taxon>Bacteroidota</taxon>
        <taxon>Flavobacteriia</taxon>
        <taxon>Flavobacteriales</taxon>
        <taxon>Weeksellaceae</taxon>
        <taxon>Chryseobacterium group</taxon>
        <taxon>Chryseobacterium</taxon>
    </lineage>
</organism>
<evidence type="ECO:0000313" key="1">
    <source>
        <dbReference type="EMBL" id="SFZ94501.1"/>
    </source>
</evidence>
<accession>A0A1K2IPX6</accession>
<protein>
    <submittedName>
        <fullName evidence="1">Uncharacterized protein</fullName>
    </submittedName>
</protein>
<dbReference type="EMBL" id="FPKW01000007">
    <property type="protein sequence ID" value="SFZ94501.1"/>
    <property type="molecule type" value="Genomic_DNA"/>
</dbReference>
<evidence type="ECO:0000313" key="2">
    <source>
        <dbReference type="Proteomes" id="UP000182034"/>
    </source>
</evidence>
<proteinExistence type="predicted"/>
<name>A0A1K2IPX6_9FLAO</name>
<sequence length="141" mass="16638">MQIIIEEKESGCKSLTDAIYYNSNSAKVLFPEKCMDYNPKLNPENFKSGKFTLQVLGDSIVYNFERKDNMQFETFEGKIYTGKIVWYDNGEYTIIPTKETEKRMKENPKFLIRILKIENNTYLYEKIEENQVQYGKVKKVG</sequence>
<dbReference type="STRING" id="1612149.SAMN05216324_10748"/>
<dbReference type="Proteomes" id="UP000182034">
    <property type="component" value="Unassembled WGS sequence"/>
</dbReference>